<sequence length="267" mass="30328">MIIRTSGETMFTGYGNCYRLDALELAAEHVQNTSHWTFKTIEHFRAILANPEFPCLFGRKAVGAKTCHIVFARAEHMADDMAKGLTDYVRTIEPIPRKQRIGTPLLVFIETAPGGSLDEQQALAWKVLQGVHARDPQPWPQDVPGDPHDNQWSFCFAGMPLFINMNFPAHRLMKSRNLGDSMVFVINPRESFEEVASAQTESGQRIRARIRERVSHYNDGVVPDSLGYFGQDDNFEWKQYQLQEQGSLNPSRCPFHAHKAPDTLIEN</sequence>
<dbReference type="EMBL" id="CABVHF010000001">
    <property type="protein sequence ID" value="VVM57229.1"/>
    <property type="molecule type" value="Genomic_DNA"/>
</dbReference>
<accession>A0A5E6QPQ4</accession>
<dbReference type="InterPro" id="IPR014988">
    <property type="entry name" value="Uncharacterised_YqcI/YcgG"/>
</dbReference>
<organism evidence="1 2">
    <name type="scientific">Pseudomonas fluorescens</name>
    <dbReference type="NCBI Taxonomy" id="294"/>
    <lineage>
        <taxon>Bacteria</taxon>
        <taxon>Pseudomonadati</taxon>
        <taxon>Pseudomonadota</taxon>
        <taxon>Gammaproteobacteria</taxon>
        <taxon>Pseudomonadales</taxon>
        <taxon>Pseudomonadaceae</taxon>
        <taxon>Pseudomonas</taxon>
    </lineage>
</organism>
<evidence type="ECO:0000313" key="2">
    <source>
        <dbReference type="Proteomes" id="UP000399692"/>
    </source>
</evidence>
<proteinExistence type="predicted"/>
<reference evidence="1 2" key="1">
    <citation type="submission" date="2019-09" db="EMBL/GenBank/DDBJ databases">
        <authorList>
            <person name="Chandra G."/>
            <person name="Truman W A."/>
        </authorList>
    </citation>
    <scope>NUCLEOTIDE SEQUENCE [LARGE SCALE GENOMIC DNA]</scope>
    <source>
        <strain evidence="1">PS631</strain>
    </source>
</reference>
<dbReference type="PANTHER" id="PTHR40045">
    <property type="entry name" value="YCGG FAMILY PROTEIN"/>
    <property type="match status" value="1"/>
</dbReference>
<evidence type="ECO:0000313" key="1">
    <source>
        <dbReference type="EMBL" id="VVM57229.1"/>
    </source>
</evidence>
<evidence type="ECO:0008006" key="3">
    <source>
        <dbReference type="Google" id="ProtNLM"/>
    </source>
</evidence>
<dbReference type="Proteomes" id="UP000399692">
    <property type="component" value="Unassembled WGS sequence"/>
</dbReference>
<dbReference type="Pfam" id="PF08892">
    <property type="entry name" value="YqcI_YcgG"/>
    <property type="match status" value="1"/>
</dbReference>
<dbReference type="PANTHER" id="PTHR40045:SF1">
    <property type="entry name" value="YQCI_YCGG FAMILY PROTEIN"/>
    <property type="match status" value="1"/>
</dbReference>
<gene>
    <name evidence="1" type="ORF">PS631_01134</name>
</gene>
<name>A0A5E6QPQ4_PSEFL</name>
<dbReference type="AlphaFoldDB" id="A0A5E6QPQ4"/>
<protein>
    <recommendedName>
        <fullName evidence="3">YqcI/YcgG family protein</fullName>
    </recommendedName>
</protein>